<dbReference type="InterPro" id="IPR051981">
    <property type="entry name" value="Glycosyltransf_32"/>
</dbReference>
<dbReference type="PANTHER" id="PTHR12042">
    <property type="entry name" value="LACTOSYLCERAMIDE 4-ALPHA-GALACTOSYLTRANSFERASE ALPHA- 1,4-GALACTOSYLTRANSFERASE"/>
    <property type="match status" value="1"/>
</dbReference>
<reference evidence="10" key="1">
    <citation type="submission" date="2025-08" db="UniProtKB">
        <authorList>
            <consortium name="RefSeq"/>
        </authorList>
    </citation>
    <scope>IDENTIFICATION</scope>
    <source>
        <tissue evidence="10">Whole organism</tissue>
    </source>
</reference>
<evidence type="ECO:0000256" key="3">
    <source>
        <dbReference type="ARBA" id="ARBA00022676"/>
    </source>
</evidence>
<dbReference type="GeneID" id="108673948"/>
<evidence type="ECO:0000256" key="2">
    <source>
        <dbReference type="ARBA" id="ARBA00009003"/>
    </source>
</evidence>
<evidence type="ECO:0000256" key="6">
    <source>
        <dbReference type="ARBA" id="ARBA00023136"/>
    </source>
</evidence>
<dbReference type="GO" id="GO:0006688">
    <property type="term" value="P:glycosphingolipid biosynthetic process"/>
    <property type="evidence" value="ECO:0007669"/>
    <property type="project" value="TreeGrafter"/>
</dbReference>
<keyword evidence="5" id="KW-0333">Golgi apparatus</keyword>
<dbReference type="Pfam" id="PF04572">
    <property type="entry name" value="Gb3_synth"/>
    <property type="match status" value="1"/>
</dbReference>
<accession>A0A8B7NU86</accession>
<dbReference type="InterPro" id="IPR007652">
    <property type="entry name" value="A1-4-GlycosylTfrase_dom"/>
</dbReference>
<dbReference type="Gene3D" id="3.90.550.20">
    <property type="match status" value="1"/>
</dbReference>
<dbReference type="InterPro" id="IPR029044">
    <property type="entry name" value="Nucleotide-diphossugar_trans"/>
</dbReference>
<sequence length="396" mass="44942">MSQRLGPSNMRRFHSFPKILMTLVGIVSVFLLLSSQINNGVNWKINPNDTEFASEIFLELLPYSASLALEQPNGPVIHFLEGYGHTTYSNRMLCAIESACVANPNSSVIVHMKSTKLLWTPEIVQLLDAFINLRVVTLDQEELFKKSPLKTWYEQRRWQQSSWPVSHFNDAVRWLILYHYGGVYMDTDSISIRPLTPPSFAALNFVGLESNQWLGAGVIGLATSHHWLPRLALESIANNFQPQEWGAMGPKLLTKVVSERCGLVMPYTGSSKCSDLTLLPREAFYNIPWWRYQRFVNPDRNHILSSKLLGNKSVYVVHIWNHLTQSISVPLNAPPTAIYRGDPETNRIPRTKEFPRPDSSGKTPSNLAHEEKFYSVLAVIAKNVCPITVDLAKYYL</sequence>
<feature type="domain" description="Alpha 1,4-glycosyltransferase" evidence="8">
    <location>
        <begin position="224"/>
        <end position="329"/>
    </location>
</feature>
<feature type="region of interest" description="Disordered" evidence="7">
    <location>
        <begin position="340"/>
        <end position="366"/>
    </location>
</feature>
<dbReference type="OMA" id="CKDSYVV"/>
<keyword evidence="6" id="KW-0472">Membrane</keyword>
<dbReference type="Proteomes" id="UP000694843">
    <property type="component" value="Unplaced"/>
</dbReference>
<comment type="subcellular location">
    <subcellularLocation>
        <location evidence="1">Golgi apparatus membrane</location>
        <topology evidence="1">Single-pass type II membrane protein</topology>
    </subcellularLocation>
</comment>
<dbReference type="GO" id="GO:0000139">
    <property type="term" value="C:Golgi membrane"/>
    <property type="evidence" value="ECO:0007669"/>
    <property type="project" value="UniProtKB-SubCell"/>
</dbReference>
<organism evidence="9 10">
    <name type="scientific">Hyalella azteca</name>
    <name type="common">Amphipod</name>
    <dbReference type="NCBI Taxonomy" id="294128"/>
    <lineage>
        <taxon>Eukaryota</taxon>
        <taxon>Metazoa</taxon>
        <taxon>Ecdysozoa</taxon>
        <taxon>Arthropoda</taxon>
        <taxon>Crustacea</taxon>
        <taxon>Multicrustacea</taxon>
        <taxon>Malacostraca</taxon>
        <taxon>Eumalacostraca</taxon>
        <taxon>Peracarida</taxon>
        <taxon>Amphipoda</taxon>
        <taxon>Senticaudata</taxon>
        <taxon>Talitrida</taxon>
        <taxon>Talitroidea</taxon>
        <taxon>Hyalellidae</taxon>
        <taxon>Hyalella</taxon>
    </lineage>
</organism>
<evidence type="ECO:0000256" key="1">
    <source>
        <dbReference type="ARBA" id="ARBA00004323"/>
    </source>
</evidence>
<evidence type="ECO:0000256" key="7">
    <source>
        <dbReference type="SAM" id="MobiDB-lite"/>
    </source>
</evidence>
<evidence type="ECO:0000313" key="9">
    <source>
        <dbReference type="Proteomes" id="UP000694843"/>
    </source>
</evidence>
<keyword evidence="3" id="KW-0328">Glycosyltransferase</keyword>
<evidence type="ECO:0000256" key="5">
    <source>
        <dbReference type="ARBA" id="ARBA00023034"/>
    </source>
</evidence>
<dbReference type="KEGG" id="hazt:108673948"/>
<keyword evidence="9" id="KW-1185">Reference proteome</keyword>
<evidence type="ECO:0000256" key="4">
    <source>
        <dbReference type="ARBA" id="ARBA00022679"/>
    </source>
</evidence>
<dbReference type="AlphaFoldDB" id="A0A8B7NU86"/>
<dbReference type="GO" id="GO:0016758">
    <property type="term" value="F:hexosyltransferase activity"/>
    <property type="evidence" value="ECO:0007669"/>
    <property type="project" value="TreeGrafter"/>
</dbReference>
<evidence type="ECO:0000259" key="8">
    <source>
        <dbReference type="Pfam" id="PF04572"/>
    </source>
</evidence>
<comment type="similarity">
    <text evidence="2">Belongs to the glycosyltransferase 32 family.</text>
</comment>
<dbReference type="RefSeq" id="XP_018017329.2">
    <property type="nucleotide sequence ID" value="XM_018161840.2"/>
</dbReference>
<feature type="compositionally biased region" description="Basic and acidic residues" evidence="7">
    <location>
        <begin position="341"/>
        <end position="356"/>
    </location>
</feature>
<dbReference type="InterPro" id="IPR007577">
    <property type="entry name" value="GlycoTrfase_DXD_sugar-bd_CS"/>
</dbReference>
<keyword evidence="4" id="KW-0808">Transferase</keyword>
<dbReference type="OrthoDB" id="6333746at2759"/>
<dbReference type="Pfam" id="PF04488">
    <property type="entry name" value="Gly_transf_sug"/>
    <property type="match status" value="1"/>
</dbReference>
<dbReference type="SUPFAM" id="SSF53448">
    <property type="entry name" value="Nucleotide-diphospho-sugar transferases"/>
    <property type="match status" value="1"/>
</dbReference>
<gene>
    <name evidence="10" type="primary">LOC108673948</name>
</gene>
<evidence type="ECO:0000313" key="10">
    <source>
        <dbReference type="RefSeq" id="XP_018017329.2"/>
    </source>
</evidence>
<proteinExistence type="inferred from homology"/>
<name>A0A8B7NU86_HYAAZ</name>
<protein>
    <submittedName>
        <fullName evidence="10">Lactosylceramide 4-alpha-galactosyltransferase</fullName>
    </submittedName>
</protein>
<dbReference type="PANTHER" id="PTHR12042:SF21">
    <property type="entry name" value="ALPHA1,4-GALACTOSYLTRANSFERASE 1-RELATED"/>
    <property type="match status" value="1"/>
</dbReference>